<dbReference type="Proteomes" id="UP000540787">
    <property type="component" value="Unassembled WGS sequence"/>
</dbReference>
<keyword evidence="4" id="KW-1185">Reference proteome</keyword>
<dbReference type="InterPro" id="IPR014983">
    <property type="entry name" value="GAD-rel"/>
</dbReference>
<protein>
    <recommendedName>
        <fullName evidence="5">T6SS immunity protein Tdi1 C-terminal domain-containing protein</fullName>
    </recommendedName>
</protein>
<dbReference type="Pfam" id="PF08887">
    <property type="entry name" value="GAD-like"/>
    <property type="match status" value="1"/>
</dbReference>
<feature type="domain" description="T6SS immunity protein Tdi1 C-terminal" evidence="2">
    <location>
        <begin position="92"/>
        <end position="161"/>
    </location>
</feature>
<reference evidence="3 4" key="1">
    <citation type="submission" date="2020-08" db="EMBL/GenBank/DDBJ databases">
        <title>The Agave Microbiome: Exploring the role of microbial communities in plant adaptations to desert environments.</title>
        <authorList>
            <person name="Partida-Martinez L.P."/>
        </authorList>
    </citation>
    <scope>NUCLEOTIDE SEQUENCE [LARGE SCALE GENOMIC DNA]</scope>
    <source>
        <strain evidence="3 4">AT3.2</strain>
    </source>
</reference>
<organism evidence="3 4">
    <name type="scientific">Massilia aurea</name>
    <dbReference type="NCBI Taxonomy" id="373040"/>
    <lineage>
        <taxon>Bacteria</taxon>
        <taxon>Pseudomonadati</taxon>
        <taxon>Pseudomonadota</taxon>
        <taxon>Betaproteobacteria</taxon>
        <taxon>Burkholderiales</taxon>
        <taxon>Oxalobacteraceae</taxon>
        <taxon>Telluria group</taxon>
        <taxon>Massilia</taxon>
    </lineage>
</organism>
<dbReference type="InterPro" id="IPR015002">
    <property type="entry name" value="T6SS_Tdi1_C"/>
</dbReference>
<dbReference type="EMBL" id="JACHBX010000006">
    <property type="protein sequence ID" value="MBB6136509.1"/>
    <property type="molecule type" value="Genomic_DNA"/>
</dbReference>
<sequence length="175" mass="19865">MDFWTHAGWSGYGDGILWSSDPEVFDPAVQAWLEQTGLLVENYTVIARNAFGELYLWGKKTGMSVIIEPLLGTVTNFQSNFHEDREDAAMLAFFASKKQKSSDFYDYKDKPLFKRALRKLGPLQSDEMYGFEPALAIGGTPNLEHLVKVKMVEHLVFLSQLGEVELVDIDVRRPE</sequence>
<evidence type="ECO:0000313" key="3">
    <source>
        <dbReference type="EMBL" id="MBB6136509.1"/>
    </source>
</evidence>
<comment type="caution">
    <text evidence="3">The sequence shown here is derived from an EMBL/GenBank/DDBJ whole genome shotgun (WGS) entry which is preliminary data.</text>
</comment>
<evidence type="ECO:0000259" key="2">
    <source>
        <dbReference type="Pfam" id="PF08906"/>
    </source>
</evidence>
<feature type="domain" description="GAD-related" evidence="1">
    <location>
        <begin position="1"/>
        <end position="68"/>
    </location>
</feature>
<evidence type="ECO:0000313" key="4">
    <source>
        <dbReference type="Proteomes" id="UP000540787"/>
    </source>
</evidence>
<evidence type="ECO:0000259" key="1">
    <source>
        <dbReference type="Pfam" id="PF08887"/>
    </source>
</evidence>
<name>A0A7W9X4T2_9BURK</name>
<dbReference type="AlphaFoldDB" id="A0A7W9X4T2"/>
<gene>
    <name evidence="3" type="ORF">HD842_004687</name>
</gene>
<proteinExistence type="predicted"/>
<accession>A0A7W9X4T2</accession>
<dbReference type="Pfam" id="PF08906">
    <property type="entry name" value="T6SS_Tdi1_C"/>
    <property type="match status" value="1"/>
</dbReference>
<evidence type="ECO:0008006" key="5">
    <source>
        <dbReference type="Google" id="ProtNLM"/>
    </source>
</evidence>